<feature type="chain" id="PRO_5041912097" description="DDE Tnp4 domain-containing protein" evidence="8">
    <location>
        <begin position="22"/>
        <end position="400"/>
    </location>
</feature>
<dbReference type="GO" id="GO:0004518">
    <property type="term" value="F:nuclease activity"/>
    <property type="evidence" value="ECO:0007669"/>
    <property type="project" value="UniProtKB-KW"/>
</dbReference>
<comment type="subcellular location">
    <subcellularLocation>
        <location evidence="2">Nucleus</location>
    </subcellularLocation>
</comment>
<proteinExistence type="inferred from homology"/>
<organism evidence="10 11">
    <name type="scientific">Elysia crispata</name>
    <name type="common">lettuce slug</name>
    <dbReference type="NCBI Taxonomy" id="231223"/>
    <lineage>
        <taxon>Eukaryota</taxon>
        <taxon>Metazoa</taxon>
        <taxon>Spiralia</taxon>
        <taxon>Lophotrochozoa</taxon>
        <taxon>Mollusca</taxon>
        <taxon>Gastropoda</taxon>
        <taxon>Heterobranchia</taxon>
        <taxon>Euthyneura</taxon>
        <taxon>Panpulmonata</taxon>
        <taxon>Sacoglossa</taxon>
        <taxon>Placobranchoidea</taxon>
        <taxon>Plakobranchidae</taxon>
        <taxon>Elysia</taxon>
    </lineage>
</organism>
<keyword evidence="7" id="KW-0539">Nucleus</keyword>
<evidence type="ECO:0000256" key="5">
    <source>
        <dbReference type="ARBA" id="ARBA00022723"/>
    </source>
</evidence>
<dbReference type="GO" id="GO:0046872">
    <property type="term" value="F:metal ion binding"/>
    <property type="evidence" value="ECO:0007669"/>
    <property type="project" value="UniProtKB-KW"/>
</dbReference>
<keyword evidence="4" id="KW-0540">Nuclease</keyword>
<dbReference type="GO" id="GO:0016787">
    <property type="term" value="F:hydrolase activity"/>
    <property type="evidence" value="ECO:0007669"/>
    <property type="project" value="UniProtKB-KW"/>
</dbReference>
<dbReference type="GO" id="GO:0005634">
    <property type="term" value="C:nucleus"/>
    <property type="evidence" value="ECO:0007669"/>
    <property type="project" value="UniProtKB-SubCell"/>
</dbReference>
<dbReference type="EMBL" id="JAWDGP010003844">
    <property type="protein sequence ID" value="KAK3770439.1"/>
    <property type="molecule type" value="Genomic_DNA"/>
</dbReference>
<keyword evidence="8" id="KW-0732">Signal</keyword>
<feature type="signal peptide" evidence="8">
    <location>
        <begin position="1"/>
        <end position="21"/>
    </location>
</feature>
<name>A0AAE0ZJ63_9GAST</name>
<keyword evidence="11" id="KW-1185">Reference proteome</keyword>
<protein>
    <recommendedName>
        <fullName evidence="9">DDE Tnp4 domain-containing protein</fullName>
    </recommendedName>
</protein>
<dbReference type="PANTHER" id="PTHR22930">
    <property type="match status" value="1"/>
</dbReference>
<dbReference type="Pfam" id="PF13359">
    <property type="entry name" value="DDE_Tnp_4"/>
    <property type="match status" value="1"/>
</dbReference>
<evidence type="ECO:0000313" key="11">
    <source>
        <dbReference type="Proteomes" id="UP001283361"/>
    </source>
</evidence>
<evidence type="ECO:0000256" key="4">
    <source>
        <dbReference type="ARBA" id="ARBA00022722"/>
    </source>
</evidence>
<keyword evidence="5" id="KW-0479">Metal-binding</keyword>
<evidence type="ECO:0000256" key="8">
    <source>
        <dbReference type="SAM" id="SignalP"/>
    </source>
</evidence>
<gene>
    <name evidence="10" type="ORF">RRG08_012180</name>
</gene>
<comment type="caution">
    <text evidence="10">The sequence shown here is derived from an EMBL/GenBank/DDBJ whole genome shotgun (WGS) entry which is preliminary data.</text>
</comment>
<reference evidence="10" key="1">
    <citation type="journal article" date="2023" name="G3 (Bethesda)">
        <title>A reference genome for the long-term kleptoplast-retaining sea slug Elysia crispata morphotype clarki.</title>
        <authorList>
            <person name="Eastman K.E."/>
            <person name="Pendleton A.L."/>
            <person name="Shaikh M.A."/>
            <person name="Suttiyut T."/>
            <person name="Ogas R."/>
            <person name="Tomko P."/>
            <person name="Gavelis G."/>
            <person name="Widhalm J.R."/>
            <person name="Wisecaver J.H."/>
        </authorList>
    </citation>
    <scope>NUCLEOTIDE SEQUENCE</scope>
    <source>
        <strain evidence="10">ECLA1</strain>
    </source>
</reference>
<evidence type="ECO:0000256" key="7">
    <source>
        <dbReference type="ARBA" id="ARBA00023242"/>
    </source>
</evidence>
<dbReference type="InterPro" id="IPR045249">
    <property type="entry name" value="HARBI1-like"/>
</dbReference>
<evidence type="ECO:0000313" key="10">
    <source>
        <dbReference type="EMBL" id="KAK3770439.1"/>
    </source>
</evidence>
<sequence length="400" mass="46630">MACSRRTIFLLLLWLRRRIRRRNTRRHWVHPIQQKRDSLGEFHHLYPQLIKDSEKFIKYFRMQKSSFSELQDICQDDLLKENTNYRKAISPIERLTVTLRFLATGESFQSLAFRFRLGHETVRRIVKETVQVLWRKLQPQDMPVPDKHSWEQIANGFQERWQFPLCAGAIDGKHVQLKAPVDSGSQYFNYKGHYSIVLMAICDAKSKFIAIDVGAYGSSSDGGIFQDSNFFKRLREKTLHLPDPIQIPNTNTIAPYVFVGDEAFPLLENLMRPFPRKELSDEKRIFNYRLSRARKQIECAFGVLSSMWRILRKPIEVQSQNQWMQCQRHTPSLKSLLGNGLIMLVVNGKDSSATNTYEDAMSAWDGEGFGMFSLSTLTNLQNVESCIIPPSFSFRRPQRQ</sequence>
<evidence type="ECO:0000259" key="9">
    <source>
        <dbReference type="Pfam" id="PF13359"/>
    </source>
</evidence>
<evidence type="ECO:0000256" key="1">
    <source>
        <dbReference type="ARBA" id="ARBA00001968"/>
    </source>
</evidence>
<feature type="domain" description="DDE Tnp4" evidence="9">
    <location>
        <begin position="170"/>
        <end position="320"/>
    </location>
</feature>
<dbReference type="InterPro" id="IPR027806">
    <property type="entry name" value="HARBI1_dom"/>
</dbReference>
<comment type="similarity">
    <text evidence="3">Belongs to the HARBI1 family.</text>
</comment>
<dbReference type="AlphaFoldDB" id="A0AAE0ZJ63"/>
<comment type="cofactor">
    <cofactor evidence="1">
        <name>a divalent metal cation</name>
        <dbReference type="ChEBI" id="CHEBI:60240"/>
    </cofactor>
</comment>
<evidence type="ECO:0000256" key="2">
    <source>
        <dbReference type="ARBA" id="ARBA00004123"/>
    </source>
</evidence>
<accession>A0AAE0ZJ63</accession>
<dbReference type="Proteomes" id="UP001283361">
    <property type="component" value="Unassembled WGS sequence"/>
</dbReference>
<evidence type="ECO:0000256" key="6">
    <source>
        <dbReference type="ARBA" id="ARBA00022801"/>
    </source>
</evidence>
<keyword evidence="6" id="KW-0378">Hydrolase</keyword>
<evidence type="ECO:0000256" key="3">
    <source>
        <dbReference type="ARBA" id="ARBA00006958"/>
    </source>
</evidence>
<dbReference type="PANTHER" id="PTHR22930:SF269">
    <property type="entry name" value="NUCLEASE HARBI1-LIKE PROTEIN"/>
    <property type="match status" value="1"/>
</dbReference>